<comment type="caution">
    <text evidence="1">The sequence shown here is derived from an EMBL/GenBank/DDBJ whole genome shotgun (WGS) entry which is preliminary data.</text>
</comment>
<dbReference type="OrthoDB" id="10409617at2759"/>
<dbReference type="InterPro" id="IPR011050">
    <property type="entry name" value="Pectin_lyase_fold/virulence"/>
</dbReference>
<protein>
    <recommendedName>
        <fullName evidence="3">Pectin lyase-like protein</fullName>
    </recommendedName>
</protein>
<dbReference type="Proteomes" id="UP000193642">
    <property type="component" value="Unassembled WGS sequence"/>
</dbReference>
<dbReference type="SUPFAM" id="SSF51126">
    <property type="entry name" value="Pectin lyase-like"/>
    <property type="match status" value="1"/>
</dbReference>
<proteinExistence type="predicted"/>
<gene>
    <name evidence="1" type="ORF">BCR33DRAFT_785562</name>
</gene>
<accession>A0A1Y2C9N9</accession>
<sequence>MDEQIKLSLQVQVLSDSLPINAGPVFSQPLISATNYSLTYVIPSSLSPGVYRTLLNAPKVWFVQGDLTKTASQGGWIGVYGTSLLIPNDPTSLPPSANLVSVANATVSFNLGVSLQKRGNAWVQYFEVPAYIPVGEYFLSVHNGAGGPTAWVQYRSEIGPQILNTIVVQASPYSLWPSTVFDVTKSTGRNPLLSYWKLLLQSPFTLPPNTILRGDGTDKTFFSYNSTSYGSFITGTVFGVENVTLSATITNPKNSCGCILISKSKTKSDVSWCNAFLQCSGYNHQISIDQSERMVIENVKFDDCDNCVGITGNSNYTRITNGNMTFRTQNVVIRCGMNHVTENLERLYLGDHVANGFGATAGVQPGFLIGDTSKGQKGVWNDDTVADGKEGGTMEVSLVSLEM</sequence>
<reference evidence="1 2" key="1">
    <citation type="submission" date="2016-07" db="EMBL/GenBank/DDBJ databases">
        <title>Pervasive Adenine N6-methylation of Active Genes in Fungi.</title>
        <authorList>
            <consortium name="DOE Joint Genome Institute"/>
            <person name="Mondo S.J."/>
            <person name="Dannebaum R.O."/>
            <person name="Kuo R.C."/>
            <person name="Labutti K."/>
            <person name="Haridas S."/>
            <person name="Kuo A."/>
            <person name="Salamov A."/>
            <person name="Ahrendt S.R."/>
            <person name="Lipzen A."/>
            <person name="Sullivan W."/>
            <person name="Andreopoulos W.B."/>
            <person name="Clum A."/>
            <person name="Lindquist E."/>
            <person name="Daum C."/>
            <person name="Ramamoorthy G.K."/>
            <person name="Gryganskyi A."/>
            <person name="Culley D."/>
            <person name="Magnuson J.K."/>
            <person name="James T.Y."/>
            <person name="O'Malley M.A."/>
            <person name="Stajich J.E."/>
            <person name="Spatafora J.W."/>
            <person name="Visel A."/>
            <person name="Grigoriev I.V."/>
        </authorList>
    </citation>
    <scope>NUCLEOTIDE SEQUENCE [LARGE SCALE GENOMIC DNA]</scope>
    <source>
        <strain evidence="1 2">JEL800</strain>
    </source>
</reference>
<keyword evidence="2" id="KW-1185">Reference proteome</keyword>
<organism evidence="1 2">
    <name type="scientific">Rhizoclosmatium globosum</name>
    <dbReference type="NCBI Taxonomy" id="329046"/>
    <lineage>
        <taxon>Eukaryota</taxon>
        <taxon>Fungi</taxon>
        <taxon>Fungi incertae sedis</taxon>
        <taxon>Chytridiomycota</taxon>
        <taxon>Chytridiomycota incertae sedis</taxon>
        <taxon>Chytridiomycetes</taxon>
        <taxon>Chytridiales</taxon>
        <taxon>Chytriomycetaceae</taxon>
        <taxon>Rhizoclosmatium</taxon>
    </lineage>
</organism>
<evidence type="ECO:0000313" key="2">
    <source>
        <dbReference type="Proteomes" id="UP000193642"/>
    </source>
</evidence>
<dbReference type="EMBL" id="MCGO01000024">
    <property type="protein sequence ID" value="ORY43739.1"/>
    <property type="molecule type" value="Genomic_DNA"/>
</dbReference>
<dbReference type="AlphaFoldDB" id="A0A1Y2C9N9"/>
<dbReference type="Gene3D" id="2.160.20.10">
    <property type="entry name" value="Single-stranded right-handed beta-helix, Pectin lyase-like"/>
    <property type="match status" value="1"/>
</dbReference>
<name>A0A1Y2C9N9_9FUNG</name>
<evidence type="ECO:0008006" key="3">
    <source>
        <dbReference type="Google" id="ProtNLM"/>
    </source>
</evidence>
<evidence type="ECO:0000313" key="1">
    <source>
        <dbReference type="EMBL" id="ORY43739.1"/>
    </source>
</evidence>
<dbReference type="InterPro" id="IPR012334">
    <property type="entry name" value="Pectin_lyas_fold"/>
</dbReference>